<evidence type="ECO:0000256" key="5">
    <source>
        <dbReference type="SAM" id="MobiDB-lite"/>
    </source>
</evidence>
<accession>A0A812N6B7</accession>
<comment type="subcellular location">
    <subcellularLocation>
        <location evidence="1">Membrane</location>
        <topology evidence="1">Multi-pass membrane protein</topology>
    </subcellularLocation>
</comment>
<dbReference type="Gene3D" id="1.20.120.350">
    <property type="entry name" value="Voltage-gated potassium channels. Chain C"/>
    <property type="match status" value="1"/>
</dbReference>
<evidence type="ECO:0000313" key="7">
    <source>
        <dbReference type="EMBL" id="CAE7296049.1"/>
    </source>
</evidence>
<dbReference type="InterPro" id="IPR027359">
    <property type="entry name" value="Volt_channel_dom_sf"/>
</dbReference>
<evidence type="ECO:0000256" key="3">
    <source>
        <dbReference type="ARBA" id="ARBA00022989"/>
    </source>
</evidence>
<evidence type="ECO:0000256" key="2">
    <source>
        <dbReference type="ARBA" id="ARBA00022692"/>
    </source>
</evidence>
<sequence>MGSDEGSTQWESETMQTYPLEPCDLEAGASVHWTEQLRHKILLLRLQRPYFIYCLLCSLLAAAAFLSTLVDVWKSGDTKGWHDILEGGTWQSACWSLVTFALFAEVVSNIFVRGLSFTRDWWCLFDAVLLTLTVLAWAVMHLRRASVMREEAEEADLWLLFLRFLLQPCRVFAAAAAVHKVQQMQRGCVDIRFDGLKPSRDPPDRDRDVRNDLCHPANPSPRDVELQSKMV</sequence>
<dbReference type="AlphaFoldDB" id="A0A812N6B7"/>
<feature type="compositionally biased region" description="Basic and acidic residues" evidence="5">
    <location>
        <begin position="222"/>
        <end position="231"/>
    </location>
</feature>
<dbReference type="Proteomes" id="UP000604046">
    <property type="component" value="Unassembled WGS sequence"/>
</dbReference>
<evidence type="ECO:0000256" key="1">
    <source>
        <dbReference type="ARBA" id="ARBA00004141"/>
    </source>
</evidence>
<keyword evidence="4 6" id="KW-0472">Membrane</keyword>
<dbReference type="GO" id="GO:0016020">
    <property type="term" value="C:membrane"/>
    <property type="evidence" value="ECO:0007669"/>
    <property type="project" value="UniProtKB-SubCell"/>
</dbReference>
<proteinExistence type="predicted"/>
<evidence type="ECO:0000313" key="8">
    <source>
        <dbReference type="Proteomes" id="UP000604046"/>
    </source>
</evidence>
<keyword evidence="3 6" id="KW-1133">Transmembrane helix</keyword>
<evidence type="ECO:0000256" key="4">
    <source>
        <dbReference type="ARBA" id="ARBA00023136"/>
    </source>
</evidence>
<dbReference type="EMBL" id="CAJNDS010002002">
    <property type="protein sequence ID" value="CAE7296049.1"/>
    <property type="molecule type" value="Genomic_DNA"/>
</dbReference>
<reference evidence="7" key="1">
    <citation type="submission" date="2021-02" db="EMBL/GenBank/DDBJ databases">
        <authorList>
            <person name="Dougan E. K."/>
            <person name="Rhodes N."/>
            <person name="Thang M."/>
            <person name="Chan C."/>
        </authorList>
    </citation>
    <scope>NUCLEOTIDE SEQUENCE</scope>
</reference>
<keyword evidence="8" id="KW-1185">Reference proteome</keyword>
<feature type="compositionally biased region" description="Basic and acidic residues" evidence="5">
    <location>
        <begin position="195"/>
        <end position="213"/>
    </location>
</feature>
<keyword evidence="2 6" id="KW-0812">Transmembrane</keyword>
<feature type="transmembrane region" description="Helical" evidence="6">
    <location>
        <begin position="90"/>
        <end position="112"/>
    </location>
</feature>
<name>A0A812N6B7_9DINO</name>
<gene>
    <name evidence="7" type="ORF">SNAT2548_LOCUS15590</name>
</gene>
<organism evidence="7 8">
    <name type="scientific">Symbiodinium natans</name>
    <dbReference type="NCBI Taxonomy" id="878477"/>
    <lineage>
        <taxon>Eukaryota</taxon>
        <taxon>Sar</taxon>
        <taxon>Alveolata</taxon>
        <taxon>Dinophyceae</taxon>
        <taxon>Suessiales</taxon>
        <taxon>Symbiodiniaceae</taxon>
        <taxon>Symbiodinium</taxon>
    </lineage>
</organism>
<feature type="transmembrane region" description="Helical" evidence="6">
    <location>
        <begin position="50"/>
        <end position="70"/>
    </location>
</feature>
<dbReference type="OrthoDB" id="426097at2759"/>
<feature type="transmembrane region" description="Helical" evidence="6">
    <location>
        <begin position="121"/>
        <end position="140"/>
    </location>
</feature>
<evidence type="ECO:0000256" key="6">
    <source>
        <dbReference type="SAM" id="Phobius"/>
    </source>
</evidence>
<protein>
    <submittedName>
        <fullName evidence="7">Uncharacterized protein</fullName>
    </submittedName>
</protein>
<feature type="region of interest" description="Disordered" evidence="5">
    <location>
        <begin position="195"/>
        <end position="231"/>
    </location>
</feature>
<comment type="caution">
    <text evidence="7">The sequence shown here is derived from an EMBL/GenBank/DDBJ whole genome shotgun (WGS) entry which is preliminary data.</text>
</comment>